<evidence type="ECO:0000256" key="2">
    <source>
        <dbReference type="ARBA" id="ARBA00006897"/>
    </source>
</evidence>
<dbReference type="EC" id="3.4.26.1" evidence="10"/>
<evidence type="ECO:0000256" key="1">
    <source>
        <dbReference type="ARBA" id="ARBA00004477"/>
    </source>
</evidence>
<accession>A0AAJ5YV74</accession>
<keyword evidence="7" id="KW-1133">Transmembrane helix</keyword>
<protein>
    <recommendedName>
        <fullName evidence="10">intramembrane prenyl-peptidase Rce1</fullName>
        <ecNumber evidence="10">3.4.26.1</ecNumber>
    </recommendedName>
</protein>
<evidence type="ECO:0000256" key="8">
    <source>
        <dbReference type="ARBA" id="ARBA00023136"/>
    </source>
</evidence>
<evidence type="ECO:0000259" key="11">
    <source>
        <dbReference type="Pfam" id="PF02517"/>
    </source>
</evidence>
<dbReference type="PANTHER" id="PTHR13046">
    <property type="entry name" value="PROTEASE U48 CAAX PRENYL PROTEASE RCE1"/>
    <property type="match status" value="1"/>
</dbReference>
<dbReference type="GO" id="GO:0004222">
    <property type="term" value="F:metalloendopeptidase activity"/>
    <property type="evidence" value="ECO:0007669"/>
    <property type="project" value="InterPro"/>
</dbReference>
<keyword evidence="13" id="KW-1185">Reference proteome</keyword>
<evidence type="ECO:0000256" key="4">
    <source>
        <dbReference type="ARBA" id="ARBA00022692"/>
    </source>
</evidence>
<dbReference type="Pfam" id="PF02517">
    <property type="entry name" value="Rce1-like"/>
    <property type="match status" value="1"/>
</dbReference>
<dbReference type="GO" id="GO:0005789">
    <property type="term" value="C:endoplasmic reticulum membrane"/>
    <property type="evidence" value="ECO:0007669"/>
    <property type="project" value="UniProtKB-SubCell"/>
</dbReference>
<keyword evidence="4" id="KW-0812">Transmembrane</keyword>
<proteinExistence type="inferred from homology"/>
<comment type="similarity">
    <text evidence="2">Belongs to the peptidase U48 family.</text>
</comment>
<organism evidence="12 13">
    <name type="scientific">Malassezia yamatoensis</name>
    <dbReference type="NCBI Taxonomy" id="253288"/>
    <lineage>
        <taxon>Eukaryota</taxon>
        <taxon>Fungi</taxon>
        <taxon>Dikarya</taxon>
        <taxon>Basidiomycota</taxon>
        <taxon>Ustilaginomycotina</taxon>
        <taxon>Malasseziomycetes</taxon>
        <taxon>Malasseziales</taxon>
        <taxon>Malasseziaceae</taxon>
        <taxon>Malassezia</taxon>
    </lineage>
</organism>
<dbReference type="InterPro" id="IPR039731">
    <property type="entry name" value="Rce1"/>
</dbReference>
<dbReference type="PANTHER" id="PTHR13046:SF0">
    <property type="entry name" value="CAAX PRENYL PROTEASE 2"/>
    <property type="match status" value="1"/>
</dbReference>
<evidence type="ECO:0000256" key="10">
    <source>
        <dbReference type="ARBA" id="ARBA00049729"/>
    </source>
</evidence>
<evidence type="ECO:0000256" key="5">
    <source>
        <dbReference type="ARBA" id="ARBA00022801"/>
    </source>
</evidence>
<evidence type="ECO:0000313" key="12">
    <source>
        <dbReference type="EMBL" id="WFC99908.1"/>
    </source>
</evidence>
<gene>
    <name evidence="12" type="primary">RCE1</name>
    <name evidence="12" type="ORF">MYAM1_002654</name>
</gene>
<name>A0AAJ5YV74_9BASI</name>
<feature type="domain" description="CAAX prenyl protease 2/Lysostaphin resistance protein A-like" evidence="11">
    <location>
        <begin position="132"/>
        <end position="187"/>
    </location>
</feature>
<dbReference type="InterPro" id="IPR003675">
    <property type="entry name" value="Rce1/LyrA-like_dom"/>
</dbReference>
<evidence type="ECO:0000256" key="6">
    <source>
        <dbReference type="ARBA" id="ARBA00022824"/>
    </source>
</evidence>
<dbReference type="EMBL" id="CP119945">
    <property type="protein sequence ID" value="WFC99908.1"/>
    <property type="molecule type" value="Genomic_DNA"/>
</dbReference>
<evidence type="ECO:0000313" key="13">
    <source>
        <dbReference type="Proteomes" id="UP001219567"/>
    </source>
</evidence>
<evidence type="ECO:0000256" key="7">
    <source>
        <dbReference type="ARBA" id="ARBA00022989"/>
    </source>
</evidence>
<keyword evidence="6" id="KW-0256">Endoplasmic reticulum</keyword>
<dbReference type="AlphaFoldDB" id="A0AAJ5YV74"/>
<comment type="catalytic activity">
    <reaction evidence="9">
        <text>Hydrolyzes the peptide bond -P2-(S-farnesyl or geranylgeranyl)C-P1'-P2'-P3'-COOH where P1' and P2' are amino acids with aliphatic sidechains and P3' is any C-terminal residue.</text>
        <dbReference type="EC" id="3.4.26.1"/>
    </reaction>
</comment>
<reference evidence="12 13" key="1">
    <citation type="submission" date="2023-03" db="EMBL/GenBank/DDBJ databases">
        <title>Mating type loci evolution in Malassezia.</title>
        <authorList>
            <person name="Coelho M.A."/>
        </authorList>
    </citation>
    <scope>NUCLEOTIDE SEQUENCE [LARGE SCALE GENOMIC DNA]</scope>
    <source>
        <strain evidence="12 13">CBS 9725</strain>
    </source>
</reference>
<evidence type="ECO:0000256" key="3">
    <source>
        <dbReference type="ARBA" id="ARBA00022670"/>
    </source>
</evidence>
<keyword evidence="5" id="KW-0378">Hydrolase</keyword>
<evidence type="ECO:0000256" key="9">
    <source>
        <dbReference type="ARBA" id="ARBA00047280"/>
    </source>
</evidence>
<keyword evidence="3 12" id="KW-0645">Protease</keyword>
<dbReference type="GO" id="GO:0071586">
    <property type="term" value="P:CAAX-box protein processing"/>
    <property type="evidence" value="ECO:0007669"/>
    <property type="project" value="InterPro"/>
</dbReference>
<comment type="subcellular location">
    <subcellularLocation>
        <location evidence="1">Endoplasmic reticulum membrane</location>
        <topology evidence="1">Multi-pass membrane protein</topology>
    </subcellularLocation>
</comment>
<sequence>MASISTVACIGYTAVYVGSLYVVPGAYRRCLSKKPVSKNRSRNNPQVVEERLWICMAQRQSGIDRIVCIPNSAAIPRALYTRHKRMLQRASGAERATGHTTIGHDPYLGTLYTDFVEESLPGQRNFRRPASRLQLVRNFVVAPISEELVFRSSMLATTQVTDSATPRRMIWTTPLYFGIAHLHHAYEVYCQLGKSTLAVKRAALSAGT</sequence>
<dbReference type="Proteomes" id="UP001219567">
    <property type="component" value="Chromosome 3"/>
</dbReference>
<keyword evidence="8" id="KW-0472">Membrane</keyword>